<feature type="repeat" description="ANK" evidence="1">
    <location>
        <begin position="320"/>
        <end position="352"/>
    </location>
</feature>
<dbReference type="STRING" id="1095630.A0A2J6SRY6"/>
<gene>
    <name evidence="3" type="ORF">K444DRAFT_668109</name>
</gene>
<dbReference type="Gene3D" id="1.25.40.20">
    <property type="entry name" value="Ankyrin repeat-containing domain"/>
    <property type="match status" value="1"/>
</dbReference>
<evidence type="ECO:0000313" key="3">
    <source>
        <dbReference type="EMBL" id="PMD53522.1"/>
    </source>
</evidence>
<dbReference type="Proteomes" id="UP000235371">
    <property type="component" value="Unassembled WGS sequence"/>
</dbReference>
<sequence length="726" mass="82389">MAEIFGAVASGIAIAQLPASITRSIITIKESWSQVRDAPVEINNLIRQIDSLNLILQQIGDDQSREDMPQLSATNLCVRQSLELCQEGAAELAGLANDLAQKIQGKNGWRKKLGSAIIVLKKEDVKKLKSRMKNAIQLLSLSYQFHTKYVPTLHSEKFTHLASAMARLQPEIIVARLSNHLTSITAIDTTCLQPHQRQSKDGASKDLVTRQYDVWTSSSSWMRFLAGQFEFRSRVKTCKGKERQEFYAKYKFPDLLSSCQVDSWGFRSLSGWCINPQMYRVLPEDSLFFTAVKDGDTSSVRQMLTERHAWVTDRIDDYPSNCTALHVAASHGDIGMCKLLLSHGADPLALDSNQETPLHFLIQRGASLSFWQGLDLLELYRLLLNAGADEILIDNVDVFKSYHGPVNNLKYLQQQAYPPWGKAPLRLRLDVAAAQLTTTWHNVPAVVETLLDNNGKINAEIAEWTNEKEQTLLHLVLSGFAKVQISSYGANAAHTQSYLDGSLETQDLETSDDILKIDSLLYRHFVRKLISAGASLQSIDSDSHTLLTGMIYGFLNRYVTFPPNWNVGRTLKALNEMLGDWLFSLLECGVDLQDYGAWETISSQKKDFRYFWGWPYTGDKDSNPYPVLISPDFDIRLLKITYGPRPEDWIFWFSEPSDPFAGDFWAMIEGEEHWRMVEKGWFFDTDTEYPFREARGWYFNEEEKDPDEEGASIDDLPMPGSWSEEL</sequence>
<accession>A0A2J6SRY6</accession>
<dbReference type="InterPro" id="IPR052391">
    <property type="entry name" value="E3_Ligase-Neurotoxin"/>
</dbReference>
<name>A0A2J6SRY6_9HELO</name>
<proteinExistence type="predicted"/>
<reference evidence="3 4" key="1">
    <citation type="submission" date="2016-04" db="EMBL/GenBank/DDBJ databases">
        <title>A degradative enzymes factory behind the ericoid mycorrhizal symbiosis.</title>
        <authorList>
            <consortium name="DOE Joint Genome Institute"/>
            <person name="Martino E."/>
            <person name="Morin E."/>
            <person name="Grelet G."/>
            <person name="Kuo A."/>
            <person name="Kohler A."/>
            <person name="Daghino S."/>
            <person name="Barry K."/>
            <person name="Choi C."/>
            <person name="Cichocki N."/>
            <person name="Clum A."/>
            <person name="Copeland A."/>
            <person name="Hainaut M."/>
            <person name="Haridas S."/>
            <person name="Labutti K."/>
            <person name="Lindquist E."/>
            <person name="Lipzen A."/>
            <person name="Khouja H.-R."/>
            <person name="Murat C."/>
            <person name="Ohm R."/>
            <person name="Olson A."/>
            <person name="Spatafora J."/>
            <person name="Veneault-Fourrey C."/>
            <person name="Henrissat B."/>
            <person name="Grigoriev I."/>
            <person name="Martin F."/>
            <person name="Perotto S."/>
        </authorList>
    </citation>
    <scope>NUCLEOTIDE SEQUENCE [LARGE SCALE GENOMIC DNA]</scope>
    <source>
        <strain evidence="3 4">E</strain>
    </source>
</reference>
<keyword evidence="1" id="KW-0040">ANK repeat</keyword>
<evidence type="ECO:0000256" key="1">
    <source>
        <dbReference type="PROSITE-ProRule" id="PRU00023"/>
    </source>
</evidence>
<dbReference type="OrthoDB" id="3200163at2759"/>
<feature type="region of interest" description="Disordered" evidence="2">
    <location>
        <begin position="702"/>
        <end position="726"/>
    </location>
</feature>
<feature type="compositionally biased region" description="Acidic residues" evidence="2">
    <location>
        <begin position="702"/>
        <end position="712"/>
    </location>
</feature>
<dbReference type="PROSITE" id="PS50297">
    <property type="entry name" value="ANK_REP_REGION"/>
    <property type="match status" value="1"/>
</dbReference>
<evidence type="ECO:0000313" key="4">
    <source>
        <dbReference type="Proteomes" id="UP000235371"/>
    </source>
</evidence>
<evidence type="ECO:0000256" key="2">
    <source>
        <dbReference type="SAM" id="MobiDB-lite"/>
    </source>
</evidence>
<dbReference type="PANTHER" id="PTHR24133">
    <property type="entry name" value="ANKYRIN DOMAIN-CONTAINING"/>
    <property type="match status" value="1"/>
</dbReference>
<dbReference type="SUPFAM" id="SSF48403">
    <property type="entry name" value="Ankyrin repeat"/>
    <property type="match status" value="1"/>
</dbReference>
<dbReference type="AlphaFoldDB" id="A0A2J6SRY6"/>
<dbReference type="InterPro" id="IPR002110">
    <property type="entry name" value="Ankyrin_rpt"/>
</dbReference>
<dbReference type="PANTHER" id="PTHR24133:SF40">
    <property type="entry name" value="ANKYRIN REPEAT DOMAIN 44"/>
    <property type="match status" value="1"/>
</dbReference>
<dbReference type="SMART" id="SM00248">
    <property type="entry name" value="ANK"/>
    <property type="match status" value="3"/>
</dbReference>
<dbReference type="EMBL" id="KZ613872">
    <property type="protein sequence ID" value="PMD53522.1"/>
    <property type="molecule type" value="Genomic_DNA"/>
</dbReference>
<protein>
    <submittedName>
        <fullName evidence="3">Ankyrin</fullName>
    </submittedName>
</protein>
<dbReference type="RefSeq" id="XP_024730426.1">
    <property type="nucleotide sequence ID" value="XM_024887371.1"/>
</dbReference>
<dbReference type="InParanoid" id="A0A2J6SRY6"/>
<dbReference type="Pfam" id="PF12796">
    <property type="entry name" value="Ank_2"/>
    <property type="match status" value="1"/>
</dbReference>
<dbReference type="PROSITE" id="PS50088">
    <property type="entry name" value="ANK_REPEAT"/>
    <property type="match status" value="1"/>
</dbReference>
<organism evidence="3 4">
    <name type="scientific">Hyaloscypha bicolor E</name>
    <dbReference type="NCBI Taxonomy" id="1095630"/>
    <lineage>
        <taxon>Eukaryota</taxon>
        <taxon>Fungi</taxon>
        <taxon>Dikarya</taxon>
        <taxon>Ascomycota</taxon>
        <taxon>Pezizomycotina</taxon>
        <taxon>Leotiomycetes</taxon>
        <taxon>Helotiales</taxon>
        <taxon>Hyaloscyphaceae</taxon>
        <taxon>Hyaloscypha</taxon>
        <taxon>Hyaloscypha bicolor</taxon>
    </lineage>
</organism>
<dbReference type="InterPro" id="IPR036770">
    <property type="entry name" value="Ankyrin_rpt-contain_sf"/>
</dbReference>
<dbReference type="GeneID" id="36595447"/>
<keyword evidence="4" id="KW-1185">Reference proteome</keyword>